<accession>A0A805ZZA1</accession>
<evidence type="ECO:0000259" key="8">
    <source>
        <dbReference type="Pfam" id="PF21365"/>
    </source>
</evidence>
<evidence type="ECO:0000313" key="9">
    <source>
        <dbReference type="EMBL" id="ABJ61017.1"/>
    </source>
</evidence>
<dbReference type="Pfam" id="PF01055">
    <property type="entry name" value="Glyco_hydro_31_2nd"/>
    <property type="match status" value="1"/>
</dbReference>
<evidence type="ECO:0000256" key="3">
    <source>
        <dbReference type="ARBA" id="ARBA00023295"/>
    </source>
</evidence>
<dbReference type="PANTHER" id="PTHR22762">
    <property type="entry name" value="ALPHA-GLUCOSIDASE"/>
    <property type="match status" value="1"/>
</dbReference>
<comment type="similarity">
    <text evidence="1 4">Belongs to the glycosyl hydrolase 31 family.</text>
</comment>
<dbReference type="PANTHER" id="PTHR22762:SF120">
    <property type="entry name" value="HETEROGLYCAN GLUCOSIDASE 1"/>
    <property type="match status" value="1"/>
</dbReference>
<dbReference type="Proteomes" id="UP000000664">
    <property type="component" value="Chromosome"/>
</dbReference>
<dbReference type="KEGG" id="lga:LGAS_1729"/>
<reference evidence="9 10" key="1">
    <citation type="journal article" date="2006" name="Proc. Natl. Acad. Sci. U.S.A.">
        <title>Comparative genomics of the lactic acid bacteria.</title>
        <authorList>
            <person name="Makarova K."/>
            <person name="Slesarev A."/>
            <person name="Wolf Y."/>
            <person name="Sorokin A."/>
            <person name="Mirkin B."/>
            <person name="Koonin E."/>
            <person name="Pavlov A."/>
            <person name="Pavlova N."/>
            <person name="Karamychev V."/>
            <person name="Polouchine N."/>
            <person name="Shakhova V."/>
            <person name="Grigoriev I."/>
            <person name="Lou Y."/>
            <person name="Rohksar D."/>
            <person name="Lucas S."/>
            <person name="Huang K."/>
            <person name="Goodstein D.M."/>
            <person name="Hawkins T."/>
            <person name="Plengvidhya V."/>
            <person name="Welker D."/>
            <person name="Hughes J."/>
            <person name="Goh Y."/>
            <person name="Benson A."/>
            <person name="Baldwin K."/>
            <person name="Lee J.H."/>
            <person name="Diaz-Muniz I."/>
            <person name="Dosti B."/>
            <person name="Smeianov V."/>
            <person name="Wechter W."/>
            <person name="Barabote R."/>
            <person name="Lorca G."/>
            <person name="Altermann E."/>
            <person name="Barrangou R."/>
            <person name="Ganesan B."/>
            <person name="Xie Y."/>
            <person name="Rawsthorne H."/>
            <person name="Tamir D."/>
            <person name="Parker C."/>
            <person name="Breidt F."/>
            <person name="Broadbent J."/>
            <person name="Hutkins R."/>
            <person name="O'Sullivan D."/>
            <person name="Steele J."/>
            <person name="Unlu G."/>
            <person name="Saier M."/>
            <person name="Klaenhammer T."/>
            <person name="Richardson P."/>
            <person name="Kozyavkin S."/>
            <person name="Weimer B."/>
            <person name="Mills D."/>
        </authorList>
    </citation>
    <scope>NUCLEOTIDE SEQUENCE [LARGE SCALE GENOMIC DNA]</scope>
    <source>
        <strain evidence="10">ATCC 33323 / DSM 20243 / BCRC 14619 / CIP 102991 / JCM 1131 / KCTC 3163 / NCIMB 11718 / NCTC 13722 / AM63</strain>
    </source>
</reference>
<dbReference type="InterPro" id="IPR013780">
    <property type="entry name" value="Glyco_hydro_b"/>
</dbReference>
<gene>
    <name evidence="9" type="ordered locus">LGAS_1729</name>
</gene>
<dbReference type="InterPro" id="IPR025887">
    <property type="entry name" value="Glyco_hydro_31_N_dom"/>
</dbReference>
<evidence type="ECO:0000259" key="5">
    <source>
        <dbReference type="Pfam" id="PF01055"/>
    </source>
</evidence>
<feature type="domain" description="Glycoside hydrolase family 31 N-terminal" evidence="6">
    <location>
        <begin position="50"/>
        <end position="238"/>
    </location>
</feature>
<sequence length="792" mass="92185">MLFVQKESGLFYDKIGSEYRMMRLNMNRNNLEKYIIDRNQVKIMFTNSILTLSVLTSEIIRVFQDRGCNNNSYAIEENKTEETSFEVKKIDDHLELKTSKLIIKIYDDEKVDVYDEQENPLIIDYRGNRIPLDRQVDASHQKLAESEGHDVATSTEKNSHYYELVKKLAADEQFYGLGDKTGFLNKRHYAYENWNTDNPEPHLESFTRLYKSVPFLIGLKNNHPYGIFFDNTYHSYFDLGKESNKYYYYAADDGNIDYYIIGGTSLKKVVENYTYLTGRTPLPQKWTLGYQQSRWGYSISAEKVEEIVDKMRKYHLPCDAIHLDIDYMDGYRVFTWRTDTYDDPKKFINKLHKLGLHIITIIDPGVKKDEAYQIYQEGLQKGYFVKALNGQVYVNKVWPGDAVYPDFGRNAVRKWWAENCKFLVDLGVDGIWDDMNEPASFNGEIPENIIFSDEDKKSTHGKMHNVYGHNMAKATYDGLKKASGKRPFVITRAAYAGTQKYSTVWTGDNQSLWVHLQMMIPQLCNLGMSGFAFAGTDIGGFGADTTPELLTRWIEAAIFSPLLRNHAALGTRSQEPWVFGEPTLSMYRKYLQLRYHFIPYLYDLFVKESKNGLPIMRPLVLNYPNDPKVKNMNDEYMVGTKILVAPVVEEGKDFRAVYLPQGKWIDFWNNVTYSGNNTVLVNAPLDKLPLFIKKDTILPWGEVKDHISSQPDEKMIFRVFGEYGNYLHYQDNGTDFAYKHGEYNLYEINVDGNRASINLKKHGYEPVYQRIELRTIDKKIDFIFKDQKYLQI</sequence>
<dbReference type="InterPro" id="IPR030458">
    <property type="entry name" value="Glyco_hydro_31_AS"/>
</dbReference>
<name>A0A805ZZA1_LACGA</name>
<dbReference type="InterPro" id="IPR017853">
    <property type="entry name" value="GH"/>
</dbReference>
<dbReference type="SUPFAM" id="SSF51445">
    <property type="entry name" value="(Trans)glycosidases"/>
    <property type="match status" value="1"/>
</dbReference>
<evidence type="ECO:0000259" key="7">
    <source>
        <dbReference type="Pfam" id="PF17137"/>
    </source>
</evidence>
<evidence type="ECO:0000259" key="6">
    <source>
        <dbReference type="Pfam" id="PF13802"/>
    </source>
</evidence>
<evidence type="ECO:0000256" key="1">
    <source>
        <dbReference type="ARBA" id="ARBA00007806"/>
    </source>
</evidence>
<dbReference type="GO" id="GO:0030246">
    <property type="term" value="F:carbohydrate binding"/>
    <property type="evidence" value="ECO:0007669"/>
    <property type="project" value="InterPro"/>
</dbReference>
<dbReference type="PROSITE" id="PS00129">
    <property type="entry name" value="GLYCOSYL_HYDROL_F31_1"/>
    <property type="match status" value="1"/>
</dbReference>
<organism evidence="9 10">
    <name type="scientific">Lactobacillus gasseri (strain ATCC 33323 / DSM 20243 / BCRC 14619 / CIP 102991 / JCM 1131 / KCTC 3163 / NCIMB 11718 / NCTC 13722 / AM63)</name>
    <dbReference type="NCBI Taxonomy" id="324831"/>
    <lineage>
        <taxon>Bacteria</taxon>
        <taxon>Bacillati</taxon>
        <taxon>Bacillota</taxon>
        <taxon>Bacilli</taxon>
        <taxon>Lactobacillales</taxon>
        <taxon>Lactobacillaceae</taxon>
        <taxon>Lactobacillus</taxon>
    </lineage>
</organism>
<dbReference type="Gene3D" id="3.20.20.80">
    <property type="entry name" value="Glycosidases"/>
    <property type="match status" value="2"/>
</dbReference>
<evidence type="ECO:0000256" key="2">
    <source>
        <dbReference type="ARBA" id="ARBA00022801"/>
    </source>
</evidence>
<feature type="domain" description="DUF5110" evidence="7">
    <location>
        <begin position="715"/>
        <end position="774"/>
    </location>
</feature>
<dbReference type="GO" id="GO:0004553">
    <property type="term" value="F:hydrolase activity, hydrolyzing O-glycosyl compounds"/>
    <property type="evidence" value="ECO:0007669"/>
    <property type="project" value="InterPro"/>
</dbReference>
<dbReference type="InterPro" id="IPR011013">
    <property type="entry name" value="Gal_mutarotase_sf_dom"/>
</dbReference>
<evidence type="ECO:0000313" key="10">
    <source>
        <dbReference type="Proteomes" id="UP000000664"/>
    </source>
</evidence>
<dbReference type="Pfam" id="PF17137">
    <property type="entry name" value="DUF5110"/>
    <property type="match status" value="1"/>
</dbReference>
<dbReference type="Gene3D" id="2.60.40.1760">
    <property type="entry name" value="glycosyl hydrolase (family 31)"/>
    <property type="match status" value="1"/>
</dbReference>
<dbReference type="InterPro" id="IPR048395">
    <property type="entry name" value="Glyco_hydro_31_C"/>
</dbReference>
<dbReference type="Gene3D" id="2.60.40.1180">
    <property type="entry name" value="Golgi alpha-mannosidase II"/>
    <property type="match status" value="2"/>
</dbReference>
<dbReference type="EMBL" id="CP000413">
    <property type="protein sequence ID" value="ABJ61017.1"/>
    <property type="molecule type" value="Genomic_DNA"/>
</dbReference>
<dbReference type="CDD" id="cd14752">
    <property type="entry name" value="GH31_N"/>
    <property type="match status" value="1"/>
</dbReference>
<dbReference type="InterPro" id="IPR033403">
    <property type="entry name" value="DUF5110"/>
</dbReference>
<evidence type="ECO:0000256" key="4">
    <source>
        <dbReference type="RuleBase" id="RU361185"/>
    </source>
</evidence>
<dbReference type="SUPFAM" id="SSF51011">
    <property type="entry name" value="Glycosyl hydrolase domain"/>
    <property type="match status" value="1"/>
</dbReference>
<feature type="domain" description="Glycosyl hydrolase family 31 C-terminal" evidence="8">
    <location>
        <begin position="612"/>
        <end position="698"/>
    </location>
</feature>
<protein>
    <submittedName>
        <fullName evidence="9">Alpha-glucosidase, family 31 of glycosyl hydrolase</fullName>
    </submittedName>
</protein>
<dbReference type="GO" id="GO:0005975">
    <property type="term" value="P:carbohydrate metabolic process"/>
    <property type="evidence" value="ECO:0007669"/>
    <property type="project" value="InterPro"/>
</dbReference>
<dbReference type="Pfam" id="PF13802">
    <property type="entry name" value="Gal_mutarotas_2"/>
    <property type="match status" value="1"/>
</dbReference>
<feature type="domain" description="Glycoside hydrolase family 31 TIM barrel" evidence="5">
    <location>
        <begin position="280"/>
        <end position="604"/>
    </location>
</feature>
<dbReference type="Pfam" id="PF21365">
    <property type="entry name" value="Glyco_hydro_31_3rd"/>
    <property type="match status" value="1"/>
</dbReference>
<dbReference type="InterPro" id="IPR000322">
    <property type="entry name" value="Glyco_hydro_31_TIM"/>
</dbReference>
<dbReference type="CDD" id="cd06604">
    <property type="entry name" value="GH31_glucosidase_II_MalA"/>
    <property type="match status" value="1"/>
</dbReference>
<dbReference type="SUPFAM" id="SSF74650">
    <property type="entry name" value="Galactose mutarotase-like"/>
    <property type="match status" value="1"/>
</dbReference>
<dbReference type="AlphaFoldDB" id="A0A805ZZA1"/>
<proteinExistence type="inferred from homology"/>
<keyword evidence="3 4" id="KW-0326">Glycosidase</keyword>
<keyword evidence="2 4" id="KW-0378">Hydrolase</keyword>